<name>A0A1V4HMR8_9BACL</name>
<dbReference type="InterPro" id="IPR009776">
    <property type="entry name" value="Spore_0_M"/>
</dbReference>
<dbReference type="STRING" id="1469647.BC351_23300"/>
<dbReference type="OrthoDB" id="2351239at2"/>
<sequence length="271" mass="31110">MAFFKKMLARVGIGNVDIDTQFHTEEFIPGEIVEGIIKAKGGSVEQKVDRIYFQIMTEYLKPVETDANRDGRTEVRLEKESIVVANILLAESLVFAPGEELEIPFEFMLPHETPISIGVSPIWIRTGLDINNAVDPSDRDDIEVLAHPHVAVIFEALEELGLHLHQAENEYYPQADYHLPFIQNFEFIPYQNGEYRSTVDELELVFYPDEDGVEIILEFDRKTRGFKGLMADMLDLDESHERYYFDAEELEEGASSVADRFREIFDELLEG</sequence>
<gene>
    <name evidence="1" type="ORF">BC351_23300</name>
</gene>
<dbReference type="AlphaFoldDB" id="A0A1V4HMR8"/>
<dbReference type="PANTHER" id="PTHR40053:SF1">
    <property type="entry name" value="SPORULATION-CONTROL PROTEIN SPO0M"/>
    <property type="match status" value="1"/>
</dbReference>
<evidence type="ECO:0000313" key="2">
    <source>
        <dbReference type="Proteomes" id="UP000190626"/>
    </source>
</evidence>
<evidence type="ECO:0000313" key="1">
    <source>
        <dbReference type="EMBL" id="OPH58729.1"/>
    </source>
</evidence>
<keyword evidence="2" id="KW-1185">Reference proteome</keyword>
<evidence type="ECO:0008006" key="3">
    <source>
        <dbReference type="Google" id="ProtNLM"/>
    </source>
</evidence>
<protein>
    <recommendedName>
        <fullName evidence="3">Sporulation protein SpoOM</fullName>
    </recommendedName>
</protein>
<comment type="caution">
    <text evidence="1">The sequence shown here is derived from an EMBL/GenBank/DDBJ whole genome shotgun (WGS) entry which is preliminary data.</text>
</comment>
<organism evidence="1 2">
    <name type="scientific">Paenibacillus ferrarius</name>
    <dbReference type="NCBI Taxonomy" id="1469647"/>
    <lineage>
        <taxon>Bacteria</taxon>
        <taxon>Bacillati</taxon>
        <taxon>Bacillota</taxon>
        <taxon>Bacilli</taxon>
        <taxon>Bacillales</taxon>
        <taxon>Paenibacillaceae</taxon>
        <taxon>Paenibacillus</taxon>
    </lineage>
</organism>
<proteinExistence type="predicted"/>
<dbReference type="Proteomes" id="UP000190626">
    <property type="component" value="Unassembled WGS sequence"/>
</dbReference>
<dbReference type="PANTHER" id="PTHR40053">
    <property type="entry name" value="SPORULATION-CONTROL PROTEIN SPO0M"/>
    <property type="match status" value="1"/>
</dbReference>
<dbReference type="Pfam" id="PF07070">
    <property type="entry name" value="Spo0M"/>
    <property type="match status" value="1"/>
</dbReference>
<dbReference type="EMBL" id="MBTG01000009">
    <property type="protein sequence ID" value="OPH58729.1"/>
    <property type="molecule type" value="Genomic_DNA"/>
</dbReference>
<accession>A0A1V4HMR8</accession>
<reference evidence="2" key="1">
    <citation type="submission" date="2016-07" db="EMBL/GenBank/DDBJ databases">
        <authorList>
            <person name="Florea S."/>
            <person name="Webb J.S."/>
            <person name="Jaromczyk J."/>
            <person name="Schardl C.L."/>
        </authorList>
    </citation>
    <scope>NUCLEOTIDE SEQUENCE [LARGE SCALE GENOMIC DNA]</scope>
    <source>
        <strain evidence="2">CY1</strain>
    </source>
</reference>
<dbReference type="RefSeq" id="WP_079411984.1">
    <property type="nucleotide sequence ID" value="NZ_MBTG01000009.1"/>
</dbReference>